<dbReference type="InterPro" id="IPR001607">
    <property type="entry name" value="Znf_UBP"/>
</dbReference>
<feature type="compositionally biased region" description="Pro residues" evidence="1">
    <location>
        <begin position="88"/>
        <end position="102"/>
    </location>
</feature>
<dbReference type="Pfam" id="PF02148">
    <property type="entry name" value="zf-UBP"/>
    <property type="match status" value="1"/>
</dbReference>
<evidence type="ECO:0000256" key="1">
    <source>
        <dbReference type="SAM" id="MobiDB-lite"/>
    </source>
</evidence>
<dbReference type="GO" id="GO:0008270">
    <property type="term" value="F:zinc ion binding"/>
    <property type="evidence" value="ECO:0007669"/>
    <property type="project" value="InterPro"/>
</dbReference>
<dbReference type="InterPro" id="IPR013083">
    <property type="entry name" value="Znf_RING/FYVE/PHD"/>
</dbReference>
<keyword evidence="4" id="KW-1185">Reference proteome</keyword>
<evidence type="ECO:0000259" key="2">
    <source>
        <dbReference type="Pfam" id="PF02148"/>
    </source>
</evidence>
<dbReference type="OrthoDB" id="120315at2"/>
<feature type="region of interest" description="Disordered" evidence="1">
    <location>
        <begin position="88"/>
        <end position="107"/>
    </location>
</feature>
<feature type="domain" description="UBP-type" evidence="2">
    <location>
        <begin position="19"/>
        <end position="86"/>
    </location>
</feature>
<dbReference type="Proteomes" id="UP000254711">
    <property type="component" value="Unassembled WGS sequence"/>
</dbReference>
<gene>
    <name evidence="3" type="ORF">DVT68_03505</name>
</gene>
<dbReference type="RefSeq" id="WP_114823638.1">
    <property type="nucleotide sequence ID" value="NZ_QQSY01000001.1"/>
</dbReference>
<protein>
    <recommendedName>
        <fullName evidence="2">UBP-type domain-containing protein</fullName>
    </recommendedName>
</protein>
<dbReference type="EMBL" id="QQSY01000001">
    <property type="protein sequence ID" value="RDI99906.1"/>
    <property type="molecule type" value="Genomic_DNA"/>
</dbReference>
<reference evidence="3 4" key="1">
    <citation type="submission" date="2018-07" db="EMBL/GenBank/DDBJ databases">
        <title>Dyella solisilvae sp. nov., isolated from the pine and broad-leaved mixed forest soil.</title>
        <authorList>
            <person name="Gao Z."/>
            <person name="Qiu L."/>
        </authorList>
    </citation>
    <scope>NUCLEOTIDE SEQUENCE [LARGE SCALE GENOMIC DNA]</scope>
    <source>
        <strain evidence="3 4">DHG54</strain>
    </source>
</reference>
<dbReference type="AlphaFoldDB" id="A0A370KB73"/>
<sequence>MGVTVTGINLDAEPSGTGCVECLRSGEWWFHLRRCAQCGHIGCCDSSPNQHASKHFHATGHPVISNFEPDEPWFYDYRTGAFFDGPSLRPPQCHPLDQPAPGPEGRVPRRWQTLLHE</sequence>
<organism evidence="3 4">
    <name type="scientific">Dyella solisilvae</name>
    <dbReference type="NCBI Taxonomy" id="1920168"/>
    <lineage>
        <taxon>Bacteria</taxon>
        <taxon>Pseudomonadati</taxon>
        <taxon>Pseudomonadota</taxon>
        <taxon>Gammaproteobacteria</taxon>
        <taxon>Lysobacterales</taxon>
        <taxon>Rhodanobacteraceae</taxon>
        <taxon>Dyella</taxon>
    </lineage>
</organism>
<accession>A0A370KB73</accession>
<evidence type="ECO:0000313" key="3">
    <source>
        <dbReference type="EMBL" id="RDI99906.1"/>
    </source>
</evidence>
<proteinExistence type="predicted"/>
<dbReference type="SUPFAM" id="SSF57850">
    <property type="entry name" value="RING/U-box"/>
    <property type="match status" value="1"/>
</dbReference>
<comment type="caution">
    <text evidence="3">The sequence shown here is derived from an EMBL/GenBank/DDBJ whole genome shotgun (WGS) entry which is preliminary data.</text>
</comment>
<name>A0A370KB73_9GAMM</name>
<dbReference type="Gene3D" id="3.30.40.10">
    <property type="entry name" value="Zinc/RING finger domain, C3HC4 (zinc finger)"/>
    <property type="match status" value="1"/>
</dbReference>
<evidence type="ECO:0000313" key="4">
    <source>
        <dbReference type="Proteomes" id="UP000254711"/>
    </source>
</evidence>